<name>A0A0R2H1L0_WEIVI</name>
<dbReference type="AlphaFoldDB" id="A0A0R2H1L0"/>
<accession>A0A0R2H1L0</accession>
<evidence type="ECO:0000313" key="4">
    <source>
        <dbReference type="Proteomes" id="UP000051992"/>
    </source>
</evidence>
<dbReference type="Proteomes" id="UP000051992">
    <property type="component" value="Unassembled WGS sequence"/>
</dbReference>
<sequence length="61" mass="7161">MNKEKEPLLDQDIEKRLRNENTDKPRVTKERNKGRYLQATIAILLAIVVLVGIIYPLFNMH</sequence>
<evidence type="ECO:0000313" key="3">
    <source>
        <dbReference type="EMBL" id="KRN46504.1"/>
    </source>
</evidence>
<keyword evidence="2" id="KW-1133">Transmembrane helix</keyword>
<reference evidence="3 4" key="1">
    <citation type="journal article" date="2015" name="Genome Announc.">
        <title>Expanding the biotechnology potential of lactobacilli through comparative genomics of 213 strains and associated genera.</title>
        <authorList>
            <person name="Sun Z."/>
            <person name="Harris H.M."/>
            <person name="McCann A."/>
            <person name="Guo C."/>
            <person name="Argimon S."/>
            <person name="Zhang W."/>
            <person name="Yang X."/>
            <person name="Jeffery I.B."/>
            <person name="Cooney J.C."/>
            <person name="Kagawa T.F."/>
            <person name="Liu W."/>
            <person name="Song Y."/>
            <person name="Salvetti E."/>
            <person name="Wrobel A."/>
            <person name="Rasinkangas P."/>
            <person name="Parkhill J."/>
            <person name="Rea M.C."/>
            <person name="O'Sullivan O."/>
            <person name="Ritari J."/>
            <person name="Douillard F.P."/>
            <person name="Paul Ross R."/>
            <person name="Yang R."/>
            <person name="Briner A.E."/>
            <person name="Felis G.E."/>
            <person name="de Vos W.M."/>
            <person name="Barrangou R."/>
            <person name="Klaenhammer T.R."/>
            <person name="Caufield P.W."/>
            <person name="Cui Y."/>
            <person name="Zhang H."/>
            <person name="O'Toole P.W."/>
        </authorList>
    </citation>
    <scope>NUCLEOTIDE SEQUENCE [LARGE SCALE GENOMIC DNA]</scope>
    <source>
        <strain evidence="3 4">DSM 20410</strain>
    </source>
</reference>
<comment type="caution">
    <text evidence="3">The sequence shown here is derived from an EMBL/GenBank/DDBJ whole genome shotgun (WGS) entry which is preliminary data.</text>
</comment>
<gene>
    <name evidence="3" type="ORF">IV50_GL000781</name>
</gene>
<proteinExistence type="predicted"/>
<feature type="transmembrane region" description="Helical" evidence="2">
    <location>
        <begin position="36"/>
        <end position="58"/>
    </location>
</feature>
<protein>
    <submittedName>
        <fullName evidence="3">Uncharacterized protein</fullName>
    </submittedName>
</protein>
<dbReference type="RefSeq" id="WP_141324900.1">
    <property type="nucleotide sequence ID" value="NZ_BJLU01000004.1"/>
</dbReference>
<organism evidence="3 4">
    <name type="scientific">Weissella viridescens</name>
    <name type="common">Lactobacillus viridescens</name>
    <dbReference type="NCBI Taxonomy" id="1629"/>
    <lineage>
        <taxon>Bacteria</taxon>
        <taxon>Bacillati</taxon>
        <taxon>Bacillota</taxon>
        <taxon>Bacilli</taxon>
        <taxon>Lactobacillales</taxon>
        <taxon>Lactobacillaceae</taxon>
        <taxon>Weissella</taxon>
    </lineage>
</organism>
<keyword evidence="2" id="KW-0472">Membrane</keyword>
<evidence type="ECO:0000256" key="2">
    <source>
        <dbReference type="SAM" id="Phobius"/>
    </source>
</evidence>
<feature type="region of interest" description="Disordered" evidence="1">
    <location>
        <begin position="1"/>
        <end position="31"/>
    </location>
</feature>
<dbReference type="OrthoDB" id="9968560at2"/>
<evidence type="ECO:0000256" key="1">
    <source>
        <dbReference type="SAM" id="MobiDB-lite"/>
    </source>
</evidence>
<keyword evidence="4" id="KW-1185">Reference proteome</keyword>
<keyword evidence="2" id="KW-0812">Transmembrane</keyword>
<dbReference type="EMBL" id="JQBM01000002">
    <property type="protein sequence ID" value="KRN46504.1"/>
    <property type="molecule type" value="Genomic_DNA"/>
</dbReference>
<dbReference type="PATRIC" id="fig|1629.5.peg.786"/>
<dbReference type="GeneID" id="86898698"/>